<proteinExistence type="predicted"/>
<feature type="compositionally biased region" description="Polar residues" evidence="1">
    <location>
        <begin position="14"/>
        <end position="24"/>
    </location>
</feature>
<feature type="region of interest" description="Disordered" evidence="1">
    <location>
        <begin position="1"/>
        <end position="32"/>
    </location>
</feature>
<dbReference type="EMBL" id="MN740011">
    <property type="protein sequence ID" value="QHT83742.1"/>
    <property type="molecule type" value="Genomic_DNA"/>
</dbReference>
<organism evidence="2">
    <name type="scientific">viral metagenome</name>
    <dbReference type="NCBI Taxonomy" id="1070528"/>
    <lineage>
        <taxon>unclassified sequences</taxon>
        <taxon>metagenomes</taxon>
        <taxon>organismal metagenomes</taxon>
    </lineage>
</organism>
<reference evidence="2" key="1">
    <citation type="journal article" date="2020" name="Nature">
        <title>Giant virus diversity and host interactions through global metagenomics.</title>
        <authorList>
            <person name="Schulz F."/>
            <person name="Roux S."/>
            <person name="Paez-Espino D."/>
            <person name="Jungbluth S."/>
            <person name="Walsh D.A."/>
            <person name="Denef V.J."/>
            <person name="McMahon K.D."/>
            <person name="Konstantinidis K.T."/>
            <person name="Eloe-Fadrosh E.A."/>
            <person name="Kyrpides N.C."/>
            <person name="Woyke T."/>
        </authorList>
    </citation>
    <scope>NUCLEOTIDE SEQUENCE</scope>
    <source>
        <strain evidence="2">GVMAG-M-3300023184-168</strain>
    </source>
</reference>
<name>A0A6C0HT41_9ZZZZ</name>
<evidence type="ECO:0000313" key="2">
    <source>
        <dbReference type="EMBL" id="QHT83742.1"/>
    </source>
</evidence>
<evidence type="ECO:0000256" key="1">
    <source>
        <dbReference type="SAM" id="MobiDB-lite"/>
    </source>
</evidence>
<sequence>MPKRNMFSSSSKSQMGSNAVTSQNQGGGGKKAGFPYIIGRTQWTNIAFEQQDGIKNLTFLMKTVNPKTSISRPIGSTYTPNTYFTVPGTR</sequence>
<accession>A0A6C0HT41</accession>
<protein>
    <submittedName>
        <fullName evidence="2">Uncharacterized protein</fullName>
    </submittedName>
</protein>
<dbReference type="AlphaFoldDB" id="A0A6C0HT41"/>